<dbReference type="InterPro" id="IPR024761">
    <property type="entry name" value="TFIIIC_delta_N"/>
</dbReference>
<dbReference type="EMBL" id="QEAP01000016">
    <property type="protein sequence ID" value="TPX77708.1"/>
    <property type="molecule type" value="Genomic_DNA"/>
</dbReference>
<dbReference type="InterPro" id="IPR024764">
    <property type="entry name" value="TFIIIC_Znf"/>
</dbReference>
<proteinExistence type="predicted"/>
<evidence type="ECO:0000259" key="1">
    <source>
        <dbReference type="Pfam" id="PF12657"/>
    </source>
</evidence>
<comment type="caution">
    <text evidence="3">The sequence shown here is derived from an EMBL/GenBank/DDBJ whole genome shotgun (WGS) entry which is preliminary data.</text>
</comment>
<dbReference type="GO" id="GO:0000127">
    <property type="term" value="C:transcription factor TFIIIC complex"/>
    <property type="evidence" value="ECO:0007669"/>
    <property type="project" value="InterPro"/>
</dbReference>
<dbReference type="Pfam" id="PF12660">
    <property type="entry name" value="zf-TFIIIC"/>
    <property type="match status" value="1"/>
</dbReference>
<evidence type="ECO:0000313" key="4">
    <source>
        <dbReference type="Proteomes" id="UP000320333"/>
    </source>
</evidence>
<sequence>MACTLPGRPAHPDSLLCIPHSSTMQVVTSVDAAARVALATLDAGGDNSIAMTAAASTGAMLRLVAACPIGFLMAASAADATLPLFSPSKNPSNSEWVQVGDLLPILKSGLRNPTNDDLLSNCLAWSHVASRPNDRAAYLAVGTRKGTVSILRMNGSNVDAASIDHNVTPIFELSFTPLEGTWVSKLAWSQWVSMNGAASKYCYLLCGYTNGAVYSHVAILDAEGGFTVSQSAALISADNRPASVIKFFTNEPSLVRVAISKGSKLSVWTAPTPDLNDAVALASQSETWLSNHISLPILMPVGGITWSVQGDELRIYSVDGKALTIALIQVKNLLDALEETDIDEFEPTEKAGHAIDALAILEDVTLQLYKEILGQTALGGDGDEDNPEAGSAEITDAAASSGRQLRFYGAVTSANGLADILLYTMSEYEGLEYRTEKSNRCFILIHWKYTAKLPSNVGHLLVDRFTKMANVPDLFNSYSSGYLFWDILSFRNLHRKESTLEDLINRIMETLQCSADHFQDSAPINVSIDVTSSPHTILQQVPKHLFLNRGMNCLRLQNHLKLGLINAMPGAKKAETAVSLLANYKALLRDYISTLLIAVQVYLSDSHTDTLMLTLLTDWCLSNHETVPATVKPIIQIFATLKHRCQDADIQALCDEYILKIRKTVASKNQNAESTELESQPHLESKEECLACRGAILFSSPWKAVCANGHAWDRCAVSLLTAATPKMRSCLGCNRKSISPLALYNEDEMEGVEVDQHQDAQLSILMRGLLGYMNICIYCANRLRS</sequence>
<dbReference type="Proteomes" id="UP000320333">
    <property type="component" value="Unassembled WGS sequence"/>
</dbReference>
<evidence type="ECO:0000259" key="2">
    <source>
        <dbReference type="Pfam" id="PF12660"/>
    </source>
</evidence>
<dbReference type="STRING" id="246404.A0A507FQG8"/>
<dbReference type="InterPro" id="IPR044230">
    <property type="entry name" value="GTF3C4"/>
</dbReference>
<dbReference type="PANTHER" id="PTHR15496">
    <property type="entry name" value="GENERAL TRANSCRIPTION FACTOR 3C POLYPEPTIDE 4 FAMILY"/>
    <property type="match status" value="1"/>
</dbReference>
<organism evidence="3 4">
    <name type="scientific">Chytriomyces confervae</name>
    <dbReference type="NCBI Taxonomy" id="246404"/>
    <lineage>
        <taxon>Eukaryota</taxon>
        <taxon>Fungi</taxon>
        <taxon>Fungi incertae sedis</taxon>
        <taxon>Chytridiomycota</taxon>
        <taxon>Chytridiomycota incertae sedis</taxon>
        <taxon>Chytridiomycetes</taxon>
        <taxon>Chytridiales</taxon>
        <taxon>Chytriomycetaceae</taxon>
        <taxon>Chytriomyces</taxon>
    </lineage>
</organism>
<dbReference type="GO" id="GO:0004402">
    <property type="term" value="F:histone acetyltransferase activity"/>
    <property type="evidence" value="ECO:0007669"/>
    <property type="project" value="InterPro"/>
</dbReference>
<dbReference type="GO" id="GO:0006384">
    <property type="term" value="P:transcription initiation at RNA polymerase III promoter"/>
    <property type="evidence" value="ECO:0007669"/>
    <property type="project" value="InterPro"/>
</dbReference>
<protein>
    <submittedName>
        <fullName evidence="3">Uncharacterized protein</fullName>
    </submittedName>
</protein>
<evidence type="ECO:0000313" key="3">
    <source>
        <dbReference type="EMBL" id="TPX77708.1"/>
    </source>
</evidence>
<feature type="domain" description="Transcription factor IIIC 90kDa subunit N-terminal" evidence="1">
    <location>
        <begin position="81"/>
        <end position="445"/>
    </location>
</feature>
<dbReference type="Pfam" id="PF12657">
    <property type="entry name" value="TFIIIC_delta"/>
    <property type="match status" value="1"/>
</dbReference>
<keyword evidence="4" id="KW-1185">Reference proteome</keyword>
<reference evidence="3 4" key="1">
    <citation type="journal article" date="2019" name="Sci. Rep.">
        <title>Comparative genomics of chytrid fungi reveal insights into the obligate biotrophic and pathogenic lifestyle of Synchytrium endobioticum.</title>
        <authorList>
            <person name="van de Vossenberg B.T.L.H."/>
            <person name="Warris S."/>
            <person name="Nguyen H.D.T."/>
            <person name="van Gent-Pelzer M.P.E."/>
            <person name="Joly D.L."/>
            <person name="van de Geest H.C."/>
            <person name="Bonants P.J.M."/>
            <person name="Smith D.S."/>
            <person name="Levesque C.A."/>
            <person name="van der Lee T.A.J."/>
        </authorList>
    </citation>
    <scope>NUCLEOTIDE SEQUENCE [LARGE SCALE GENOMIC DNA]</scope>
    <source>
        <strain evidence="3 4">CBS 675.73</strain>
    </source>
</reference>
<accession>A0A507FQG8</accession>
<dbReference type="OrthoDB" id="6021743at2759"/>
<feature type="domain" description="Transcription factor IIIC putative zinc-finger" evidence="2">
    <location>
        <begin position="683"/>
        <end position="782"/>
    </location>
</feature>
<gene>
    <name evidence="3" type="ORF">CcCBS67573_g01022</name>
</gene>
<dbReference type="PANTHER" id="PTHR15496:SF2">
    <property type="entry name" value="GENERAL TRANSCRIPTION FACTOR 3C POLYPEPTIDE 4"/>
    <property type="match status" value="1"/>
</dbReference>
<name>A0A507FQG8_9FUNG</name>
<dbReference type="AlphaFoldDB" id="A0A507FQG8"/>